<evidence type="ECO:0000313" key="4">
    <source>
        <dbReference type="EMBL" id="MEU7071734.1"/>
    </source>
</evidence>
<protein>
    <submittedName>
        <fullName evidence="4">Glycosyltransferase family 2 protein</fullName>
    </submittedName>
</protein>
<evidence type="ECO:0000259" key="3">
    <source>
        <dbReference type="Pfam" id="PF00535"/>
    </source>
</evidence>
<accession>A0ABV3CAF3</accession>
<dbReference type="CDD" id="cd04179">
    <property type="entry name" value="DPM_DPG-synthase_like"/>
    <property type="match status" value="1"/>
</dbReference>
<dbReference type="PANTHER" id="PTHR48090">
    <property type="entry name" value="UNDECAPRENYL-PHOSPHATE 4-DEOXY-4-FORMAMIDO-L-ARABINOSE TRANSFERASE-RELATED"/>
    <property type="match status" value="1"/>
</dbReference>
<dbReference type="InterPro" id="IPR001173">
    <property type="entry name" value="Glyco_trans_2-like"/>
</dbReference>
<dbReference type="Proteomes" id="UP001551329">
    <property type="component" value="Unassembled WGS sequence"/>
</dbReference>
<feature type="region of interest" description="Disordered" evidence="2">
    <location>
        <begin position="252"/>
        <end position="271"/>
    </location>
</feature>
<dbReference type="SUPFAM" id="SSF53448">
    <property type="entry name" value="Nucleotide-diphospho-sugar transferases"/>
    <property type="match status" value="1"/>
</dbReference>
<feature type="compositionally biased region" description="Basic and acidic residues" evidence="2">
    <location>
        <begin position="1"/>
        <end position="13"/>
    </location>
</feature>
<organism evidence="4 5">
    <name type="scientific">Streptomyces narbonensis</name>
    <dbReference type="NCBI Taxonomy" id="67333"/>
    <lineage>
        <taxon>Bacteria</taxon>
        <taxon>Bacillati</taxon>
        <taxon>Actinomycetota</taxon>
        <taxon>Actinomycetes</taxon>
        <taxon>Kitasatosporales</taxon>
        <taxon>Streptomycetaceae</taxon>
        <taxon>Streptomyces</taxon>
    </lineage>
</organism>
<evidence type="ECO:0000256" key="1">
    <source>
        <dbReference type="ARBA" id="ARBA00006739"/>
    </source>
</evidence>
<dbReference type="InterPro" id="IPR029044">
    <property type="entry name" value="Nucleotide-diphossugar_trans"/>
</dbReference>
<dbReference type="InterPro" id="IPR050256">
    <property type="entry name" value="Glycosyltransferase_2"/>
</dbReference>
<name>A0ABV3CAF3_9ACTN</name>
<feature type="region of interest" description="Disordered" evidence="2">
    <location>
        <begin position="1"/>
        <end position="20"/>
    </location>
</feature>
<evidence type="ECO:0000256" key="2">
    <source>
        <dbReference type="SAM" id="MobiDB-lite"/>
    </source>
</evidence>
<dbReference type="RefSeq" id="WP_358470993.1">
    <property type="nucleotide sequence ID" value="NZ_JBEZAE010000009.1"/>
</dbReference>
<sequence length="271" mass="29254">MSSDAHPLRRSTDRVPGSGTSTVSLVLTVRPDGQDPGNALDLLLGQVPEYVRDVVLIGGPTGAVPARDGTTVRALGVWDFTRGDIPHAGLRAATGDLIVLMDADGSMSPHEIPHYLHYLESGFDFVKGSRFIAGGAAADYPLGRRIGHRALLRVARRLYGQQLTDLWYGFCAFRRGFVDLLDLRDDGVELGAELVTHALHYGLRVAEVPSRELPSRHGPSHPRTVRDGARILGTLLDERPHNALSRFAHGSLRRAHAGHGTSPVDESHPGG</sequence>
<dbReference type="Pfam" id="PF00535">
    <property type="entry name" value="Glycos_transf_2"/>
    <property type="match status" value="1"/>
</dbReference>
<feature type="domain" description="Glycosyltransferase 2-like" evidence="3">
    <location>
        <begin position="88"/>
        <end position="178"/>
    </location>
</feature>
<evidence type="ECO:0000313" key="5">
    <source>
        <dbReference type="Proteomes" id="UP001551329"/>
    </source>
</evidence>
<reference evidence="4 5" key="1">
    <citation type="submission" date="2024-06" db="EMBL/GenBank/DDBJ databases">
        <title>The Natural Products Discovery Center: Release of the First 8490 Sequenced Strains for Exploring Actinobacteria Biosynthetic Diversity.</title>
        <authorList>
            <person name="Kalkreuter E."/>
            <person name="Kautsar S.A."/>
            <person name="Yang D."/>
            <person name="Bader C.D."/>
            <person name="Teijaro C.N."/>
            <person name="Fluegel L."/>
            <person name="Davis C.M."/>
            <person name="Simpson J.R."/>
            <person name="Lauterbach L."/>
            <person name="Steele A.D."/>
            <person name="Gui C."/>
            <person name="Meng S."/>
            <person name="Li G."/>
            <person name="Viehrig K."/>
            <person name="Ye F."/>
            <person name="Su P."/>
            <person name="Kiefer A.F."/>
            <person name="Nichols A."/>
            <person name="Cepeda A.J."/>
            <person name="Yan W."/>
            <person name="Fan B."/>
            <person name="Jiang Y."/>
            <person name="Adhikari A."/>
            <person name="Zheng C.-J."/>
            <person name="Schuster L."/>
            <person name="Cowan T.M."/>
            <person name="Smanski M.J."/>
            <person name="Chevrette M.G."/>
            <person name="De Carvalho L.P.S."/>
            <person name="Shen B."/>
        </authorList>
    </citation>
    <scope>NUCLEOTIDE SEQUENCE [LARGE SCALE GENOMIC DNA]</scope>
    <source>
        <strain evidence="4 5">NPDC045974</strain>
    </source>
</reference>
<comment type="similarity">
    <text evidence="1">Belongs to the glycosyltransferase 2 family.</text>
</comment>
<proteinExistence type="inferred from homology"/>
<dbReference type="EMBL" id="JBEZAE010000009">
    <property type="protein sequence ID" value="MEU7071734.1"/>
    <property type="molecule type" value="Genomic_DNA"/>
</dbReference>
<gene>
    <name evidence="4" type="ORF">AB0A88_16525</name>
</gene>
<keyword evidence="5" id="KW-1185">Reference proteome</keyword>
<dbReference type="PANTHER" id="PTHR48090:SF7">
    <property type="entry name" value="RFBJ PROTEIN"/>
    <property type="match status" value="1"/>
</dbReference>
<dbReference type="Gene3D" id="3.90.550.10">
    <property type="entry name" value="Spore Coat Polysaccharide Biosynthesis Protein SpsA, Chain A"/>
    <property type="match status" value="1"/>
</dbReference>
<comment type="caution">
    <text evidence="4">The sequence shown here is derived from an EMBL/GenBank/DDBJ whole genome shotgun (WGS) entry which is preliminary data.</text>
</comment>